<dbReference type="FunFam" id="3.40.1440.10:FF:000001">
    <property type="entry name" value="UvrABC system protein C"/>
    <property type="match status" value="1"/>
</dbReference>
<evidence type="ECO:0000259" key="8">
    <source>
        <dbReference type="PROSITE" id="PS50165"/>
    </source>
</evidence>
<dbReference type="PROSITE" id="PS50165">
    <property type="entry name" value="UVRC"/>
    <property type="match status" value="1"/>
</dbReference>
<dbReference type="NCBIfam" id="TIGR00194">
    <property type="entry name" value="uvrC"/>
    <property type="match status" value="1"/>
</dbReference>
<evidence type="ECO:0000313" key="9">
    <source>
        <dbReference type="EMBL" id="AKM54283.1"/>
    </source>
</evidence>
<dbReference type="Pfam" id="PF22920">
    <property type="entry name" value="UvrC_RNaseH"/>
    <property type="match status" value="1"/>
</dbReference>
<dbReference type="PANTHER" id="PTHR30562:SF1">
    <property type="entry name" value="UVRABC SYSTEM PROTEIN C"/>
    <property type="match status" value="1"/>
</dbReference>
<dbReference type="InterPro" id="IPR047296">
    <property type="entry name" value="GIY-YIG_UvrC_Cho"/>
</dbReference>
<dbReference type="SUPFAM" id="SSF46600">
    <property type="entry name" value="C-terminal UvrC-binding domain of UvrB"/>
    <property type="match status" value="1"/>
</dbReference>
<comment type="similarity">
    <text evidence="6">Belongs to the UvrC family.</text>
</comment>
<dbReference type="Gene3D" id="3.30.420.340">
    <property type="entry name" value="UvrC, RNAse H endonuclease domain"/>
    <property type="match status" value="1"/>
</dbReference>
<comment type="subunit">
    <text evidence="6">Interacts with UvrB in an incision complex.</text>
</comment>
<dbReference type="InterPro" id="IPR036876">
    <property type="entry name" value="UVR_dom_sf"/>
</dbReference>
<dbReference type="Pfam" id="PF08459">
    <property type="entry name" value="UvrC_RNaseH_dom"/>
    <property type="match status" value="1"/>
</dbReference>
<reference evidence="9 10" key="1">
    <citation type="journal article" date="2015" name="Genome Biol. Evol.">
        <title>Found and Lost: The Fates of Horizontally Acquired Genes in Arthropod-Symbiotic Spiroplasma.</title>
        <authorList>
            <person name="Lo W.S."/>
            <person name="Gasparich G.E."/>
            <person name="Kuo C.H."/>
        </authorList>
    </citation>
    <scope>NUCLEOTIDE SEQUENCE [LARGE SCALE GENOMIC DNA]</scope>
    <source>
        <strain evidence="10">TDA-040725-5</strain>
    </source>
</reference>
<dbReference type="GO" id="GO:0005737">
    <property type="term" value="C:cytoplasm"/>
    <property type="evidence" value="ECO:0007669"/>
    <property type="project" value="UniProtKB-SubCell"/>
</dbReference>
<dbReference type="GO" id="GO:0003677">
    <property type="term" value="F:DNA binding"/>
    <property type="evidence" value="ECO:0007669"/>
    <property type="project" value="UniProtKB-UniRule"/>
</dbReference>
<keyword evidence="4 6" id="KW-0267">Excision nuclease</keyword>
<evidence type="ECO:0000259" key="7">
    <source>
        <dbReference type="PROSITE" id="PS50164"/>
    </source>
</evidence>
<dbReference type="GO" id="GO:0006289">
    <property type="term" value="P:nucleotide-excision repair"/>
    <property type="evidence" value="ECO:0007669"/>
    <property type="project" value="UniProtKB-UniRule"/>
</dbReference>
<gene>
    <name evidence="6 9" type="primary">uvrC</name>
    <name evidence="9" type="ORF">SERIO_v1c07190</name>
</gene>
<dbReference type="InterPro" id="IPR050066">
    <property type="entry name" value="UvrABC_protein_C"/>
</dbReference>
<dbReference type="PROSITE" id="PS50164">
    <property type="entry name" value="GIY_YIG"/>
    <property type="match status" value="1"/>
</dbReference>
<dbReference type="GO" id="GO:0009432">
    <property type="term" value="P:SOS response"/>
    <property type="evidence" value="ECO:0007669"/>
    <property type="project" value="UniProtKB-UniRule"/>
</dbReference>
<dbReference type="Proteomes" id="UP000035661">
    <property type="component" value="Chromosome"/>
</dbReference>
<keyword evidence="3 6" id="KW-0228">DNA excision</keyword>
<evidence type="ECO:0000256" key="3">
    <source>
        <dbReference type="ARBA" id="ARBA00022769"/>
    </source>
</evidence>
<dbReference type="EMBL" id="CP011856">
    <property type="protein sequence ID" value="AKM54283.1"/>
    <property type="molecule type" value="Genomic_DNA"/>
</dbReference>
<dbReference type="PANTHER" id="PTHR30562">
    <property type="entry name" value="UVRC/OXIDOREDUCTASE"/>
    <property type="match status" value="1"/>
</dbReference>
<dbReference type="KEGG" id="seri:SERIO_v1c07190"/>
<comment type="function">
    <text evidence="6">The UvrABC repair system catalyzes the recognition and processing of DNA lesions. UvrC both incises the 5' and 3' sides of the lesion. The N-terminal half is responsible for the 3' incision and the C-terminal half is responsible for the 5' incision.</text>
</comment>
<proteinExistence type="inferred from homology"/>
<dbReference type="PATRIC" id="fig|743698.3.peg.720"/>
<dbReference type="InterPro" id="IPR001162">
    <property type="entry name" value="UvrC_RNase_H_dom"/>
</dbReference>
<dbReference type="SMART" id="SM00465">
    <property type="entry name" value="GIYc"/>
    <property type="match status" value="1"/>
</dbReference>
<name>A0A0H3XHQ7_9MOLU</name>
<evidence type="ECO:0000256" key="5">
    <source>
        <dbReference type="ARBA" id="ARBA00023204"/>
    </source>
</evidence>
<feature type="domain" description="UvrC family homology region profile" evidence="8">
    <location>
        <begin position="250"/>
        <end position="463"/>
    </location>
</feature>
<dbReference type="GO" id="GO:0009380">
    <property type="term" value="C:excinuclease repair complex"/>
    <property type="evidence" value="ECO:0007669"/>
    <property type="project" value="InterPro"/>
</dbReference>
<dbReference type="CDD" id="cd10434">
    <property type="entry name" value="GIY-YIG_UvrC_Cho"/>
    <property type="match status" value="1"/>
</dbReference>
<keyword evidence="6" id="KW-0742">SOS response</keyword>
<dbReference type="InterPro" id="IPR038476">
    <property type="entry name" value="UvrC_RNase_H_dom_sf"/>
</dbReference>
<evidence type="ECO:0000256" key="2">
    <source>
        <dbReference type="ARBA" id="ARBA00022763"/>
    </source>
</evidence>
<evidence type="ECO:0000256" key="1">
    <source>
        <dbReference type="ARBA" id="ARBA00022490"/>
    </source>
</evidence>
<reference evidence="10" key="2">
    <citation type="submission" date="2015-06" db="EMBL/GenBank/DDBJ databases">
        <title>Complete genome sequence of Spiroplasma eriocheiris TDA-040725-5 (DSM 21848).</title>
        <authorList>
            <person name="Lo W.-S."/>
            <person name="Kuo C.-H."/>
        </authorList>
    </citation>
    <scope>NUCLEOTIDE SEQUENCE [LARGE SCALE GENOMIC DNA]</scope>
    <source>
        <strain evidence="10">TDA-040725-5</strain>
    </source>
</reference>
<dbReference type="RefSeq" id="WP_047791505.1">
    <property type="nucleotide sequence ID" value="NZ_CP011856.1"/>
</dbReference>
<organism evidence="9 10">
    <name type="scientific">Spiroplasma eriocheiris</name>
    <dbReference type="NCBI Taxonomy" id="315358"/>
    <lineage>
        <taxon>Bacteria</taxon>
        <taxon>Bacillati</taxon>
        <taxon>Mycoplasmatota</taxon>
        <taxon>Mollicutes</taxon>
        <taxon>Entomoplasmatales</taxon>
        <taxon>Spiroplasmataceae</taxon>
        <taxon>Spiroplasma</taxon>
    </lineage>
</organism>
<keyword evidence="10" id="KW-1185">Reference proteome</keyword>
<sequence length="593" mass="69615">MANNLSLREQVSKLPDKPGCYIYYNIYNQVLYVGKAKNLKNRVSSYFNKVYNYKTTRLVNEIDHFETIITNTEKEALILEHNLIKQYKPKYNILLSDDKHYPYIVITKEHDPQYLYVRNISKKYARSYGPFPEGSHAREIIKILERLYPLRRCKGNLGKPCLYYHINQCSGACFKKVPREYYEEMIQHVDEFFKGNTSQIKALLTKKMHQTASNLQFEEANKIKLLIHRLDWTISDQNVDFLNKNQNVDVVGLFKTPEMLVITVLFYRLGKLSYKDSDYFMLANDDDPQEIIRLYLQNIYQKNILPKKIIIDPKVDLTELALLYPKIVKHPKNTNDRHVMKLAIANSQESYLQYQKYHQHRGSKEDLLLELKKLLNLPEIPYLIEMFDIANINDEFVTGGVITYKNGLPSRNDYRKYNIDIPYQDDYHRISNLVLRRYQHAKAEKRALPNLIIMDGGIQQVNACLKQLDILDLEIPVIGLVKNEHHRTDHLLNLDKKAINLDKSRKLFHFLTKMQDDVHNFTIRNFRTRQTKALITSVLDQVPGLGQTKIRQLNQSFGSLNEIKAASDEQLYNILKNKTTVENLKKFLASFGK</sequence>
<dbReference type="STRING" id="315358.SERIO_v1c07190"/>
<dbReference type="Gene3D" id="1.10.150.20">
    <property type="entry name" value="5' to 3' exonuclease, C-terminal subdomain"/>
    <property type="match status" value="1"/>
</dbReference>
<evidence type="ECO:0000256" key="6">
    <source>
        <dbReference type="HAMAP-Rule" id="MF_00203"/>
    </source>
</evidence>
<dbReference type="AlphaFoldDB" id="A0A0H3XHQ7"/>
<keyword evidence="1 6" id="KW-0963">Cytoplasm</keyword>
<dbReference type="SUPFAM" id="SSF82771">
    <property type="entry name" value="GIY-YIG endonuclease"/>
    <property type="match status" value="1"/>
</dbReference>
<dbReference type="Gene3D" id="3.40.1440.10">
    <property type="entry name" value="GIY-YIG endonuclease"/>
    <property type="match status" value="1"/>
</dbReference>
<dbReference type="InterPro" id="IPR035901">
    <property type="entry name" value="GIY-YIG_endonuc_sf"/>
</dbReference>
<dbReference type="GO" id="GO:0009381">
    <property type="term" value="F:excinuclease ABC activity"/>
    <property type="evidence" value="ECO:0007669"/>
    <property type="project" value="UniProtKB-UniRule"/>
</dbReference>
<evidence type="ECO:0000256" key="4">
    <source>
        <dbReference type="ARBA" id="ARBA00022881"/>
    </source>
</evidence>
<dbReference type="HAMAP" id="MF_00203">
    <property type="entry name" value="UvrC"/>
    <property type="match status" value="1"/>
</dbReference>
<dbReference type="InterPro" id="IPR004791">
    <property type="entry name" value="UvrC"/>
</dbReference>
<comment type="subcellular location">
    <subcellularLocation>
        <location evidence="6">Cytoplasm</location>
    </subcellularLocation>
</comment>
<dbReference type="Pfam" id="PF01541">
    <property type="entry name" value="GIY-YIG"/>
    <property type="match status" value="1"/>
</dbReference>
<evidence type="ECO:0000313" key="10">
    <source>
        <dbReference type="Proteomes" id="UP000035661"/>
    </source>
</evidence>
<accession>A0A0H3XHQ7</accession>
<dbReference type="SUPFAM" id="SSF47781">
    <property type="entry name" value="RuvA domain 2-like"/>
    <property type="match status" value="1"/>
</dbReference>
<keyword evidence="2 6" id="KW-0227">DNA damage</keyword>
<dbReference type="InterPro" id="IPR000305">
    <property type="entry name" value="GIY-YIG_endonuc"/>
</dbReference>
<protein>
    <recommendedName>
        <fullName evidence="6">UvrABC system protein C</fullName>
        <shortName evidence="6">Protein UvrC</shortName>
    </recommendedName>
    <alternativeName>
        <fullName evidence="6">Excinuclease ABC subunit C</fullName>
    </alternativeName>
</protein>
<keyword evidence="5 6" id="KW-0234">DNA repair</keyword>
<dbReference type="InterPro" id="IPR010994">
    <property type="entry name" value="RuvA_2-like"/>
</dbReference>
<feature type="domain" description="GIY-YIG" evidence="7">
    <location>
        <begin position="16"/>
        <end position="93"/>
    </location>
</feature>